<dbReference type="Proteomes" id="UP000887572">
    <property type="component" value="Unplaced"/>
</dbReference>
<protein>
    <submittedName>
        <fullName evidence="3">Uncharacterized protein</fullName>
    </submittedName>
</protein>
<keyword evidence="1" id="KW-0472">Membrane</keyword>
<proteinExistence type="predicted"/>
<feature type="transmembrane region" description="Helical" evidence="1">
    <location>
        <begin position="171"/>
        <end position="194"/>
    </location>
</feature>
<feature type="transmembrane region" description="Helical" evidence="1">
    <location>
        <begin position="39"/>
        <end position="57"/>
    </location>
</feature>
<keyword evidence="1" id="KW-1133">Transmembrane helix</keyword>
<keyword evidence="2" id="KW-1185">Reference proteome</keyword>
<evidence type="ECO:0000313" key="2">
    <source>
        <dbReference type="Proteomes" id="UP000887572"/>
    </source>
</evidence>
<name>A0A914HQ59_GLORO</name>
<organism evidence="2 3">
    <name type="scientific">Globodera rostochiensis</name>
    <name type="common">Golden nematode worm</name>
    <name type="synonym">Heterodera rostochiensis</name>
    <dbReference type="NCBI Taxonomy" id="31243"/>
    <lineage>
        <taxon>Eukaryota</taxon>
        <taxon>Metazoa</taxon>
        <taxon>Ecdysozoa</taxon>
        <taxon>Nematoda</taxon>
        <taxon>Chromadorea</taxon>
        <taxon>Rhabditida</taxon>
        <taxon>Tylenchina</taxon>
        <taxon>Tylenchomorpha</taxon>
        <taxon>Tylenchoidea</taxon>
        <taxon>Heteroderidae</taxon>
        <taxon>Heteroderinae</taxon>
        <taxon>Globodera</taxon>
    </lineage>
</organism>
<evidence type="ECO:0000313" key="3">
    <source>
        <dbReference type="WBParaSite" id="Gr19_v10_g2868.t1"/>
    </source>
</evidence>
<dbReference type="WBParaSite" id="Gr19_v10_g2868.t1">
    <property type="protein sequence ID" value="Gr19_v10_g2868.t1"/>
    <property type="gene ID" value="Gr19_v10_g2868"/>
</dbReference>
<accession>A0A914HQ59</accession>
<dbReference type="AlphaFoldDB" id="A0A914HQ59"/>
<evidence type="ECO:0000256" key="1">
    <source>
        <dbReference type="SAM" id="Phobius"/>
    </source>
</evidence>
<keyword evidence="1" id="KW-0812">Transmembrane</keyword>
<reference evidence="3" key="1">
    <citation type="submission" date="2022-11" db="UniProtKB">
        <authorList>
            <consortium name="WormBaseParasite"/>
        </authorList>
    </citation>
    <scope>IDENTIFICATION</scope>
</reference>
<sequence>MMKTSDRAISTTVAIANPIDKQFVVQFILSVDRKQSTTVSSLLPLTVILLLFCLVAAKSDQSDCVEVICPLEEGGTALRLVDNADLGEGKKCEHCEQCTRNGYSVCVQPVQLNSSAPNPPTLSGCECAHSGPNVRLEDAKVAKSSAHKNPLRSLLCLGDWMDFIQSPYQPFTIVPIAILMAADIALIVPVVAVATTCHE</sequence>